<protein>
    <submittedName>
        <fullName evidence="2">Uncharacterized protein</fullName>
    </submittedName>
</protein>
<sequence length="36" mass="4398">MYVICYIIIYLYLSLHKNIIFLFAIQPTTFQQYPLI</sequence>
<keyword evidence="1" id="KW-0812">Transmembrane</keyword>
<evidence type="ECO:0000256" key="1">
    <source>
        <dbReference type="SAM" id="Phobius"/>
    </source>
</evidence>
<dbReference type="AlphaFoldDB" id="A0A6C0EJA6"/>
<dbReference type="EMBL" id="MN739822">
    <property type="protein sequence ID" value="QHT27455.1"/>
    <property type="molecule type" value="Genomic_DNA"/>
</dbReference>
<evidence type="ECO:0000313" key="2">
    <source>
        <dbReference type="EMBL" id="QHT27455.1"/>
    </source>
</evidence>
<feature type="transmembrane region" description="Helical" evidence="1">
    <location>
        <begin position="6"/>
        <end position="25"/>
    </location>
</feature>
<name>A0A6C0EJA6_9ZZZZ</name>
<reference evidence="2" key="1">
    <citation type="journal article" date="2020" name="Nature">
        <title>Giant virus diversity and host interactions through global metagenomics.</title>
        <authorList>
            <person name="Schulz F."/>
            <person name="Roux S."/>
            <person name="Paez-Espino D."/>
            <person name="Jungbluth S."/>
            <person name="Walsh D.A."/>
            <person name="Denef V.J."/>
            <person name="McMahon K.D."/>
            <person name="Konstantinidis K.T."/>
            <person name="Eloe-Fadrosh E.A."/>
            <person name="Kyrpides N.C."/>
            <person name="Woyke T."/>
        </authorList>
    </citation>
    <scope>NUCLEOTIDE SEQUENCE</scope>
    <source>
        <strain evidence="2">GVMAG-M-3300023179-33</strain>
    </source>
</reference>
<organism evidence="2">
    <name type="scientific">viral metagenome</name>
    <dbReference type="NCBI Taxonomy" id="1070528"/>
    <lineage>
        <taxon>unclassified sequences</taxon>
        <taxon>metagenomes</taxon>
        <taxon>organismal metagenomes</taxon>
    </lineage>
</organism>
<keyword evidence="1" id="KW-1133">Transmembrane helix</keyword>
<accession>A0A6C0EJA6</accession>
<keyword evidence="1" id="KW-0472">Membrane</keyword>
<proteinExistence type="predicted"/>